<comment type="catalytic activity">
    <reaction evidence="1">
        <text>ATP + protein L-histidine = ADP + protein N-phospho-L-histidine.</text>
        <dbReference type="EC" id="2.7.13.3"/>
    </reaction>
</comment>
<keyword evidence="8" id="KW-0902">Two-component regulatory system</keyword>
<feature type="transmembrane region" description="Helical" evidence="9">
    <location>
        <begin position="27"/>
        <end position="48"/>
    </location>
</feature>
<evidence type="ECO:0000256" key="1">
    <source>
        <dbReference type="ARBA" id="ARBA00000085"/>
    </source>
</evidence>
<dbReference type="RefSeq" id="WP_229844499.1">
    <property type="nucleotide sequence ID" value="NZ_BMVB01000001.1"/>
</dbReference>
<evidence type="ECO:0000256" key="9">
    <source>
        <dbReference type="SAM" id="Phobius"/>
    </source>
</evidence>
<evidence type="ECO:0000256" key="7">
    <source>
        <dbReference type="ARBA" id="ARBA00022840"/>
    </source>
</evidence>
<comment type="caution">
    <text evidence="12">The sequence shown here is derived from an EMBL/GenBank/DDBJ whole genome shotgun (WGS) entry which is preliminary data.</text>
</comment>
<keyword evidence="9" id="KW-0812">Transmembrane</keyword>
<dbReference type="AlphaFoldDB" id="A0A918TBX3"/>
<dbReference type="Gene3D" id="3.30.565.10">
    <property type="entry name" value="Histidine kinase-like ATPase, C-terminal domain"/>
    <property type="match status" value="1"/>
</dbReference>
<evidence type="ECO:0000259" key="11">
    <source>
        <dbReference type="Pfam" id="PF23539"/>
    </source>
</evidence>
<gene>
    <name evidence="12" type="ORF">GCM10010507_03360</name>
</gene>
<dbReference type="GO" id="GO:0046983">
    <property type="term" value="F:protein dimerization activity"/>
    <property type="evidence" value="ECO:0007669"/>
    <property type="project" value="InterPro"/>
</dbReference>
<evidence type="ECO:0000256" key="5">
    <source>
        <dbReference type="ARBA" id="ARBA00022741"/>
    </source>
</evidence>
<feature type="transmembrane region" description="Helical" evidence="9">
    <location>
        <begin position="87"/>
        <end position="110"/>
    </location>
</feature>
<dbReference type="PANTHER" id="PTHR24421">
    <property type="entry name" value="NITRATE/NITRITE SENSOR PROTEIN NARX-RELATED"/>
    <property type="match status" value="1"/>
</dbReference>
<dbReference type="InterPro" id="IPR055558">
    <property type="entry name" value="DUF7134"/>
</dbReference>
<evidence type="ECO:0000256" key="3">
    <source>
        <dbReference type="ARBA" id="ARBA00022553"/>
    </source>
</evidence>
<feature type="transmembrane region" description="Helical" evidence="9">
    <location>
        <begin position="116"/>
        <end position="134"/>
    </location>
</feature>
<dbReference type="EC" id="2.7.13.3" evidence="2"/>
<feature type="transmembrane region" description="Helical" evidence="9">
    <location>
        <begin position="54"/>
        <end position="75"/>
    </location>
</feature>
<keyword evidence="9" id="KW-1133">Transmembrane helix</keyword>
<keyword evidence="6 12" id="KW-0418">Kinase</keyword>
<dbReference type="GO" id="GO:0005524">
    <property type="term" value="F:ATP binding"/>
    <property type="evidence" value="ECO:0007669"/>
    <property type="project" value="UniProtKB-KW"/>
</dbReference>
<evidence type="ECO:0000313" key="13">
    <source>
        <dbReference type="Proteomes" id="UP000646244"/>
    </source>
</evidence>
<dbReference type="CDD" id="cd16917">
    <property type="entry name" value="HATPase_UhpB-NarQ-NarX-like"/>
    <property type="match status" value="1"/>
</dbReference>
<evidence type="ECO:0000256" key="6">
    <source>
        <dbReference type="ARBA" id="ARBA00022777"/>
    </source>
</evidence>
<feature type="domain" description="DUF7134" evidence="11">
    <location>
        <begin position="25"/>
        <end position="167"/>
    </location>
</feature>
<evidence type="ECO:0000256" key="4">
    <source>
        <dbReference type="ARBA" id="ARBA00022679"/>
    </source>
</evidence>
<dbReference type="Proteomes" id="UP000646244">
    <property type="component" value="Unassembled WGS sequence"/>
</dbReference>
<dbReference type="EMBL" id="BMVB01000001">
    <property type="protein sequence ID" value="GHC34012.1"/>
    <property type="molecule type" value="Genomic_DNA"/>
</dbReference>
<dbReference type="Gene3D" id="1.20.5.1930">
    <property type="match status" value="1"/>
</dbReference>
<dbReference type="InterPro" id="IPR036890">
    <property type="entry name" value="HATPase_C_sf"/>
</dbReference>
<dbReference type="Pfam" id="PF07730">
    <property type="entry name" value="HisKA_3"/>
    <property type="match status" value="1"/>
</dbReference>
<keyword evidence="4" id="KW-0808">Transferase</keyword>
<feature type="transmembrane region" description="Helical" evidence="9">
    <location>
        <begin position="141"/>
        <end position="162"/>
    </location>
</feature>
<keyword evidence="7" id="KW-0067">ATP-binding</keyword>
<organism evidence="12 13">
    <name type="scientific">Streptomyces cinnamoneus</name>
    <name type="common">Streptoverticillium cinnamoneum</name>
    <dbReference type="NCBI Taxonomy" id="53446"/>
    <lineage>
        <taxon>Bacteria</taxon>
        <taxon>Bacillati</taxon>
        <taxon>Actinomycetota</taxon>
        <taxon>Actinomycetes</taxon>
        <taxon>Kitasatosporales</taxon>
        <taxon>Streptomycetaceae</taxon>
        <taxon>Streptomyces</taxon>
        <taxon>Streptomyces cinnamoneus group</taxon>
    </lineage>
</organism>
<dbReference type="PANTHER" id="PTHR24421:SF10">
    <property type="entry name" value="NITRATE_NITRITE SENSOR PROTEIN NARQ"/>
    <property type="match status" value="1"/>
</dbReference>
<accession>A0A918TBX3</accession>
<keyword evidence="3" id="KW-0597">Phosphoprotein</keyword>
<dbReference type="SUPFAM" id="SSF55874">
    <property type="entry name" value="ATPase domain of HSP90 chaperone/DNA topoisomerase II/histidine kinase"/>
    <property type="match status" value="1"/>
</dbReference>
<reference evidence="12" key="2">
    <citation type="submission" date="2020-09" db="EMBL/GenBank/DDBJ databases">
        <authorList>
            <person name="Sun Q."/>
            <person name="Ohkuma M."/>
        </authorList>
    </citation>
    <scope>NUCLEOTIDE SEQUENCE</scope>
    <source>
        <strain evidence="12">JCM 4633</strain>
    </source>
</reference>
<evidence type="ECO:0000256" key="8">
    <source>
        <dbReference type="ARBA" id="ARBA00023012"/>
    </source>
</evidence>
<dbReference type="GO" id="GO:0016020">
    <property type="term" value="C:membrane"/>
    <property type="evidence" value="ECO:0007669"/>
    <property type="project" value="InterPro"/>
</dbReference>
<name>A0A918TBX3_STRCJ</name>
<feature type="domain" description="Signal transduction histidine kinase subgroup 3 dimerisation and phosphoacceptor" evidence="10">
    <location>
        <begin position="196"/>
        <end position="261"/>
    </location>
</feature>
<dbReference type="InterPro" id="IPR011712">
    <property type="entry name" value="Sig_transdc_His_kin_sub3_dim/P"/>
</dbReference>
<reference evidence="12" key="1">
    <citation type="journal article" date="2014" name="Int. J. Syst. Evol. Microbiol.">
        <title>Complete genome sequence of Corynebacterium casei LMG S-19264T (=DSM 44701T), isolated from a smear-ripened cheese.</title>
        <authorList>
            <consortium name="US DOE Joint Genome Institute (JGI-PGF)"/>
            <person name="Walter F."/>
            <person name="Albersmeier A."/>
            <person name="Kalinowski J."/>
            <person name="Ruckert C."/>
        </authorList>
    </citation>
    <scope>NUCLEOTIDE SEQUENCE</scope>
    <source>
        <strain evidence="12">JCM 4633</strain>
    </source>
</reference>
<dbReference type="Pfam" id="PF23539">
    <property type="entry name" value="DUF7134"/>
    <property type="match status" value="1"/>
</dbReference>
<keyword evidence="9" id="KW-0472">Membrane</keyword>
<dbReference type="InterPro" id="IPR050482">
    <property type="entry name" value="Sensor_HK_TwoCompSys"/>
</dbReference>
<evidence type="ECO:0000256" key="2">
    <source>
        <dbReference type="ARBA" id="ARBA00012438"/>
    </source>
</evidence>
<proteinExistence type="predicted"/>
<evidence type="ECO:0000313" key="12">
    <source>
        <dbReference type="EMBL" id="GHC34012.1"/>
    </source>
</evidence>
<evidence type="ECO:0000259" key="10">
    <source>
        <dbReference type="Pfam" id="PF07730"/>
    </source>
</evidence>
<dbReference type="GO" id="GO:0000155">
    <property type="term" value="F:phosphorelay sensor kinase activity"/>
    <property type="evidence" value="ECO:0007669"/>
    <property type="project" value="InterPro"/>
</dbReference>
<keyword evidence="5" id="KW-0547">Nucleotide-binding</keyword>
<sequence>MTRNRSGEAAARGIGLAGRARRTVRDWAVDVLCLTAAALVGLLAAAALRTDPHTSGAVLLADQIVGAAACAALWVRRRRPVGLAVTLIAVSTVTPPSAGAMLVALFTVAVHRPFTVTAWVGGAALLCAVVSAAVRPDPDLTFAVSAITGVLMALTAIGWGMFVRSRRQLLLSLRERAQRAEAEAGLRAERAQRLARERIAREMHDVLAHRLSLLCVHAGALEFRADASPVEVARTAGVIRSSAHQALQELREVIGVLRAPTVADAGDPGRPQPTLAALGGLVEESRQAGAAVVLDQRVADPAAVPDVAGRTVYRIVQEGLTNARKHAPGSEVTVVVEGSPERGLTVEVRNPASVVVADGPAAVPGAGQGLIGLAERAALAGGRLEHGPDPGGGFRLRGWIPWRP</sequence>
<protein>
    <recommendedName>
        <fullName evidence="2">histidine kinase</fullName>
        <ecNumber evidence="2">2.7.13.3</ecNumber>
    </recommendedName>
</protein>